<evidence type="ECO:0000313" key="1">
    <source>
        <dbReference type="EMBL" id="TQF68762.1"/>
    </source>
</evidence>
<proteinExistence type="predicted"/>
<dbReference type="Proteomes" id="UP000316256">
    <property type="component" value="Unassembled WGS sequence"/>
</dbReference>
<accession>A0A541B8V2</accession>
<sequence length="64" mass="7252">MSGTMKAAVVHEFGKPLTVEEALDFYDRGRIVPTVHSRKLDDINDIFDELRAGTVDGRMVLDFR</sequence>
<keyword evidence="2" id="KW-1185">Reference proteome</keyword>
<evidence type="ECO:0000313" key="2">
    <source>
        <dbReference type="Proteomes" id="UP000316256"/>
    </source>
</evidence>
<dbReference type="OrthoDB" id="3567264at2"/>
<evidence type="ECO:0008006" key="3">
    <source>
        <dbReference type="Google" id="ProtNLM"/>
    </source>
</evidence>
<comment type="caution">
    <text evidence="1">The sequence shown here is derived from an EMBL/GenBank/DDBJ whole genome shotgun (WGS) entry which is preliminary data.</text>
</comment>
<dbReference type="Gene3D" id="3.90.180.10">
    <property type="entry name" value="Medium-chain alcohol dehydrogenases, catalytic domain"/>
    <property type="match status" value="1"/>
</dbReference>
<dbReference type="RefSeq" id="WP_142100030.1">
    <property type="nucleotide sequence ID" value="NZ_VIGH01000005.1"/>
</dbReference>
<reference evidence="1 2" key="1">
    <citation type="submission" date="2019-06" db="EMBL/GenBank/DDBJ databases">
        <title>Rhodococcus spaelei sp. nov., isolated from a cave.</title>
        <authorList>
            <person name="Lee S.D."/>
        </authorList>
    </citation>
    <scope>NUCLEOTIDE SEQUENCE [LARGE SCALE GENOMIC DNA]</scope>
    <source>
        <strain evidence="1 2">C9-5</strain>
    </source>
</reference>
<dbReference type="AlphaFoldDB" id="A0A541B8V2"/>
<gene>
    <name evidence="1" type="ORF">FK531_13260</name>
</gene>
<dbReference type="EMBL" id="VIGH01000005">
    <property type="protein sequence ID" value="TQF68762.1"/>
    <property type="molecule type" value="Genomic_DNA"/>
</dbReference>
<organism evidence="1 2">
    <name type="scientific">Rhodococcus spelaei</name>
    <dbReference type="NCBI Taxonomy" id="2546320"/>
    <lineage>
        <taxon>Bacteria</taxon>
        <taxon>Bacillati</taxon>
        <taxon>Actinomycetota</taxon>
        <taxon>Actinomycetes</taxon>
        <taxon>Mycobacteriales</taxon>
        <taxon>Nocardiaceae</taxon>
        <taxon>Rhodococcus</taxon>
    </lineage>
</organism>
<protein>
    <recommendedName>
        <fullName evidence="3">Alcohol dehydrogenase</fullName>
    </recommendedName>
</protein>
<name>A0A541B8V2_9NOCA</name>